<dbReference type="NCBIfam" id="TIGR02729">
    <property type="entry name" value="Obg_CgtA"/>
    <property type="match status" value="1"/>
</dbReference>
<keyword evidence="6 8" id="KW-0460">Magnesium</keyword>
<feature type="binding site" evidence="8">
    <location>
        <begin position="279"/>
        <end position="282"/>
    </location>
    <ligand>
        <name>GTP</name>
        <dbReference type="ChEBI" id="CHEBI:37565"/>
    </ligand>
</feature>
<name>A0A1Y1S2N9_9SPIO</name>
<dbReference type="InterPro" id="IPR014100">
    <property type="entry name" value="GTP-bd_Obg/CgtA"/>
</dbReference>
<dbReference type="STRING" id="1963862.B4O97_03115"/>
<evidence type="ECO:0000256" key="9">
    <source>
        <dbReference type="SAM" id="MobiDB-lite"/>
    </source>
</evidence>
<keyword evidence="5 8" id="KW-0378">Hydrolase</keyword>
<feature type="binding site" evidence="8">
    <location>
        <begin position="166"/>
        <end position="173"/>
    </location>
    <ligand>
        <name>GTP</name>
        <dbReference type="ChEBI" id="CHEBI:37565"/>
    </ligand>
</feature>
<evidence type="ECO:0000256" key="6">
    <source>
        <dbReference type="ARBA" id="ARBA00022842"/>
    </source>
</evidence>
<comment type="subcellular location">
    <subcellularLocation>
        <location evidence="8">Cytoplasm</location>
    </subcellularLocation>
</comment>
<comment type="cofactor">
    <cofactor evidence="8">
        <name>Mg(2+)</name>
        <dbReference type="ChEBI" id="CHEBI:18420"/>
    </cofactor>
</comment>
<accession>A0A1Y1S2N9</accession>
<sequence>MTGFVDETEIVVSSGKGGNGSVSFRREKYVPKGGPDGGDGGNGGSVVFKVKENLKTLARLKSTRVYRAGNGRNGEGRRKHGRNGEDVIIPVPPGTVLREKESGKVIKDLGLDGEWTFIEGGHGGKGNWHYRSSVRQAPRYAQEGEPGQERELMVEMNIIADIGFVGFPNAGKSSLLAALTNAHPKIADYPFTTKIPNLGVVDLGFTDCILADIPGIIEGASHGAGLGFRFLKHISRTKGLAFIIDIEDEDPATTYGTLQDELKQYNEDLTEKPHIVVASKADLDETGEKFESFRTRLGAERLVSVSSYTSFGLDALKQEFIRVIREK</sequence>
<dbReference type="EC" id="3.6.5.-" evidence="8"/>
<keyword evidence="3 8" id="KW-0479">Metal-binding</keyword>
<gene>
    <name evidence="8" type="primary">obg</name>
    <name evidence="12" type="ORF">B4O97_03115</name>
</gene>
<keyword evidence="7 8" id="KW-0342">GTP-binding</keyword>
<feature type="binding site" evidence="8">
    <location>
        <position position="193"/>
    </location>
    <ligand>
        <name>Mg(2+)</name>
        <dbReference type="ChEBI" id="CHEBI:18420"/>
    </ligand>
</feature>
<dbReference type="CDD" id="cd01898">
    <property type="entry name" value="Obg"/>
    <property type="match status" value="1"/>
</dbReference>
<comment type="caution">
    <text evidence="12">The sequence shown here is derived from an EMBL/GenBank/DDBJ whole genome shotgun (WGS) entry which is preliminary data.</text>
</comment>
<comment type="function">
    <text evidence="8">An essential GTPase which binds GTP, GDP and possibly (p)ppGpp with moderate affinity, with high nucleotide exchange rates and a fairly low GTP hydrolysis rate. Plays a role in control of the cell cycle, stress response, ribosome biogenesis and in those bacteria that undergo differentiation, in morphogenesis control.</text>
</comment>
<evidence type="ECO:0000256" key="7">
    <source>
        <dbReference type="ARBA" id="ARBA00023134"/>
    </source>
</evidence>
<dbReference type="InterPro" id="IPR006169">
    <property type="entry name" value="GTP1_OBG_dom"/>
</dbReference>
<dbReference type="OrthoDB" id="9807318at2"/>
<dbReference type="InterPro" id="IPR045086">
    <property type="entry name" value="OBG_GTPase"/>
</dbReference>
<evidence type="ECO:0000259" key="11">
    <source>
        <dbReference type="PROSITE" id="PS51883"/>
    </source>
</evidence>
<dbReference type="SUPFAM" id="SSF52540">
    <property type="entry name" value="P-loop containing nucleoside triphosphate hydrolases"/>
    <property type="match status" value="1"/>
</dbReference>
<dbReference type="GO" id="GO:0042254">
    <property type="term" value="P:ribosome biogenesis"/>
    <property type="evidence" value="ECO:0007669"/>
    <property type="project" value="UniProtKB-UniRule"/>
</dbReference>
<comment type="subunit">
    <text evidence="8">Monomer.</text>
</comment>
<evidence type="ECO:0000256" key="8">
    <source>
        <dbReference type="HAMAP-Rule" id="MF_01454"/>
    </source>
</evidence>
<evidence type="ECO:0000256" key="2">
    <source>
        <dbReference type="ARBA" id="ARBA00022490"/>
    </source>
</evidence>
<evidence type="ECO:0000256" key="4">
    <source>
        <dbReference type="ARBA" id="ARBA00022741"/>
    </source>
</evidence>
<dbReference type="GO" id="GO:0043022">
    <property type="term" value="F:ribosome binding"/>
    <property type="evidence" value="ECO:0007669"/>
    <property type="project" value="UniProtKB-ARBA"/>
</dbReference>
<evidence type="ECO:0000256" key="1">
    <source>
        <dbReference type="ARBA" id="ARBA00007699"/>
    </source>
</evidence>
<dbReference type="PANTHER" id="PTHR11702:SF31">
    <property type="entry name" value="MITOCHONDRIAL RIBOSOME-ASSOCIATED GTPASE 2"/>
    <property type="match status" value="1"/>
</dbReference>
<dbReference type="PRINTS" id="PR00326">
    <property type="entry name" value="GTP1OBG"/>
</dbReference>
<dbReference type="GO" id="GO:0005525">
    <property type="term" value="F:GTP binding"/>
    <property type="evidence" value="ECO:0007669"/>
    <property type="project" value="UniProtKB-UniRule"/>
</dbReference>
<dbReference type="PROSITE" id="PS51710">
    <property type="entry name" value="G_OBG"/>
    <property type="match status" value="1"/>
</dbReference>
<organism evidence="12 13">
    <name type="scientific">Marispirochaeta aestuarii</name>
    <dbReference type="NCBI Taxonomy" id="1963862"/>
    <lineage>
        <taxon>Bacteria</taxon>
        <taxon>Pseudomonadati</taxon>
        <taxon>Spirochaetota</taxon>
        <taxon>Spirochaetia</taxon>
        <taxon>Spirochaetales</taxon>
        <taxon>Spirochaetaceae</taxon>
        <taxon>Marispirochaeta</taxon>
    </lineage>
</organism>
<dbReference type="GO" id="GO:0003924">
    <property type="term" value="F:GTPase activity"/>
    <property type="evidence" value="ECO:0007669"/>
    <property type="project" value="UniProtKB-UniRule"/>
</dbReference>
<evidence type="ECO:0000313" key="12">
    <source>
        <dbReference type="EMBL" id="ORC37194.1"/>
    </source>
</evidence>
<dbReference type="RefSeq" id="WP_083048235.1">
    <property type="nucleotide sequence ID" value="NZ_MWQY01000003.1"/>
</dbReference>
<dbReference type="Proteomes" id="UP000192343">
    <property type="component" value="Unassembled WGS sequence"/>
</dbReference>
<proteinExistence type="inferred from homology"/>
<dbReference type="AlphaFoldDB" id="A0A1Y1S2N9"/>
<dbReference type="NCBIfam" id="NF008955">
    <property type="entry name" value="PRK12297.1"/>
    <property type="match status" value="1"/>
</dbReference>
<dbReference type="InterPro" id="IPR006074">
    <property type="entry name" value="GTP1-OBG_CS"/>
</dbReference>
<dbReference type="HAMAP" id="MF_01454">
    <property type="entry name" value="GTPase_Obg"/>
    <property type="match status" value="1"/>
</dbReference>
<dbReference type="PIRSF" id="PIRSF002401">
    <property type="entry name" value="GTP_bd_Obg/CgtA"/>
    <property type="match status" value="1"/>
</dbReference>
<feature type="region of interest" description="Disordered" evidence="9">
    <location>
        <begin position="1"/>
        <end position="24"/>
    </location>
</feature>
<dbReference type="PROSITE" id="PS00905">
    <property type="entry name" value="GTP1_OBG"/>
    <property type="match status" value="1"/>
</dbReference>
<keyword evidence="13" id="KW-1185">Reference proteome</keyword>
<dbReference type="InterPro" id="IPR006073">
    <property type="entry name" value="GTP-bd"/>
</dbReference>
<dbReference type="Gene3D" id="2.70.210.12">
    <property type="entry name" value="GTP1/OBG domain"/>
    <property type="match status" value="1"/>
</dbReference>
<feature type="binding site" evidence="8">
    <location>
        <begin position="191"/>
        <end position="195"/>
    </location>
    <ligand>
        <name>GTP</name>
        <dbReference type="ChEBI" id="CHEBI:37565"/>
    </ligand>
</feature>
<evidence type="ECO:0000259" key="10">
    <source>
        <dbReference type="PROSITE" id="PS51710"/>
    </source>
</evidence>
<keyword evidence="2 8" id="KW-0963">Cytoplasm</keyword>
<dbReference type="InterPro" id="IPR027417">
    <property type="entry name" value="P-loop_NTPase"/>
</dbReference>
<protein>
    <recommendedName>
        <fullName evidence="8">GTPase Obg</fullName>
        <ecNumber evidence="8">3.6.5.-</ecNumber>
    </recommendedName>
    <alternativeName>
        <fullName evidence="8">GTP-binding protein Obg</fullName>
    </alternativeName>
</protein>
<dbReference type="EMBL" id="MWQY01000003">
    <property type="protein sequence ID" value="ORC37194.1"/>
    <property type="molecule type" value="Genomic_DNA"/>
</dbReference>
<keyword evidence="4 8" id="KW-0547">Nucleotide-binding</keyword>
<feature type="region of interest" description="Disordered" evidence="9">
    <location>
        <begin position="65"/>
        <end position="91"/>
    </location>
</feature>
<reference evidence="12 13" key="1">
    <citation type="submission" date="2017-03" db="EMBL/GenBank/DDBJ databases">
        <title>Draft Genome sequence of Marispirochaeta sp. strain JC444.</title>
        <authorList>
            <person name="Shivani Y."/>
            <person name="Subhash Y."/>
            <person name="Sasikala C."/>
            <person name="Ramana C."/>
        </authorList>
    </citation>
    <scope>NUCLEOTIDE SEQUENCE [LARGE SCALE GENOMIC DNA]</scope>
    <source>
        <strain evidence="12 13">JC444</strain>
    </source>
</reference>
<feature type="domain" description="OBG-type G" evidence="10">
    <location>
        <begin position="160"/>
        <end position="325"/>
    </location>
</feature>
<dbReference type="FunFam" id="2.70.210.12:FF:000001">
    <property type="entry name" value="GTPase Obg"/>
    <property type="match status" value="1"/>
</dbReference>
<feature type="domain" description="Obg" evidence="11">
    <location>
        <begin position="2"/>
        <end position="159"/>
    </location>
</feature>
<feature type="binding site" evidence="8">
    <location>
        <position position="173"/>
    </location>
    <ligand>
        <name>Mg(2+)</name>
        <dbReference type="ChEBI" id="CHEBI:18420"/>
    </ligand>
</feature>
<dbReference type="InterPro" id="IPR036726">
    <property type="entry name" value="GTP1_OBG_dom_sf"/>
</dbReference>
<dbReference type="PROSITE" id="PS51883">
    <property type="entry name" value="OBG"/>
    <property type="match status" value="1"/>
</dbReference>
<feature type="binding site" evidence="8">
    <location>
        <begin position="212"/>
        <end position="215"/>
    </location>
    <ligand>
        <name>GTP</name>
        <dbReference type="ChEBI" id="CHEBI:37565"/>
    </ligand>
</feature>
<dbReference type="Gene3D" id="3.40.50.300">
    <property type="entry name" value="P-loop containing nucleotide triphosphate hydrolases"/>
    <property type="match status" value="1"/>
</dbReference>
<evidence type="ECO:0000313" key="13">
    <source>
        <dbReference type="Proteomes" id="UP000192343"/>
    </source>
</evidence>
<evidence type="ECO:0000256" key="5">
    <source>
        <dbReference type="ARBA" id="ARBA00022801"/>
    </source>
</evidence>
<dbReference type="SUPFAM" id="SSF82051">
    <property type="entry name" value="Obg GTP-binding protein N-terminal domain"/>
    <property type="match status" value="1"/>
</dbReference>
<dbReference type="GO" id="GO:0000287">
    <property type="term" value="F:magnesium ion binding"/>
    <property type="evidence" value="ECO:0007669"/>
    <property type="project" value="InterPro"/>
</dbReference>
<comment type="similarity">
    <text evidence="1 8">Belongs to the TRAFAC class OBG-HflX-like GTPase superfamily. OBG GTPase family.</text>
</comment>
<dbReference type="GO" id="GO:0005737">
    <property type="term" value="C:cytoplasm"/>
    <property type="evidence" value="ECO:0007669"/>
    <property type="project" value="UniProtKB-SubCell"/>
</dbReference>
<dbReference type="InterPro" id="IPR031167">
    <property type="entry name" value="G_OBG"/>
</dbReference>
<dbReference type="PANTHER" id="PTHR11702">
    <property type="entry name" value="DEVELOPMENTALLY REGULATED GTP-BINDING PROTEIN-RELATED"/>
    <property type="match status" value="1"/>
</dbReference>
<dbReference type="Pfam" id="PF01018">
    <property type="entry name" value="GTP1_OBG"/>
    <property type="match status" value="1"/>
</dbReference>
<dbReference type="NCBIfam" id="NF008956">
    <property type="entry name" value="PRK12299.1"/>
    <property type="match status" value="1"/>
</dbReference>
<evidence type="ECO:0000256" key="3">
    <source>
        <dbReference type="ARBA" id="ARBA00022723"/>
    </source>
</evidence>
<dbReference type="Pfam" id="PF01926">
    <property type="entry name" value="MMR_HSR1"/>
    <property type="match status" value="1"/>
</dbReference>
<feature type="binding site" evidence="8">
    <location>
        <begin position="306"/>
        <end position="308"/>
    </location>
    <ligand>
        <name>GTP</name>
        <dbReference type="ChEBI" id="CHEBI:37565"/>
    </ligand>
</feature>